<dbReference type="EMBL" id="FNFF01000016">
    <property type="protein sequence ID" value="SDL00249.1"/>
    <property type="molecule type" value="Genomic_DNA"/>
</dbReference>
<feature type="region of interest" description="Disordered" evidence="1">
    <location>
        <begin position="289"/>
        <end position="316"/>
    </location>
</feature>
<feature type="region of interest" description="Disordered" evidence="1">
    <location>
        <begin position="1"/>
        <end position="90"/>
    </location>
</feature>
<accession>A0A1G9GHT0</accession>
<evidence type="ECO:0000313" key="2">
    <source>
        <dbReference type="EMBL" id="SDL00249.1"/>
    </source>
</evidence>
<feature type="compositionally biased region" description="Polar residues" evidence="1">
    <location>
        <begin position="7"/>
        <end position="26"/>
    </location>
</feature>
<protein>
    <submittedName>
        <fullName evidence="2">Uncharacterized protein</fullName>
    </submittedName>
</protein>
<reference evidence="2 3" key="1">
    <citation type="submission" date="2016-10" db="EMBL/GenBank/DDBJ databases">
        <authorList>
            <person name="de Groot N.N."/>
        </authorList>
    </citation>
    <scope>NUCLEOTIDE SEQUENCE [LARGE SCALE GENOMIC DNA]</scope>
    <source>
        <strain evidence="2 3">CGMCC 4.5727</strain>
    </source>
</reference>
<evidence type="ECO:0000256" key="1">
    <source>
        <dbReference type="SAM" id="MobiDB-lite"/>
    </source>
</evidence>
<keyword evidence="3" id="KW-1185">Reference proteome</keyword>
<name>A0A1G9GHT0_9ACTN</name>
<dbReference type="AlphaFoldDB" id="A0A1G9GHT0"/>
<feature type="compositionally biased region" description="Basic and acidic residues" evidence="1">
    <location>
        <begin position="67"/>
        <end position="89"/>
    </location>
</feature>
<dbReference type="Proteomes" id="UP000199155">
    <property type="component" value="Unassembled WGS sequence"/>
</dbReference>
<evidence type="ECO:0000313" key="3">
    <source>
        <dbReference type="Proteomes" id="UP000199155"/>
    </source>
</evidence>
<organism evidence="2 3">
    <name type="scientific">Streptomyces indicus</name>
    <dbReference type="NCBI Taxonomy" id="417292"/>
    <lineage>
        <taxon>Bacteria</taxon>
        <taxon>Bacillati</taxon>
        <taxon>Actinomycetota</taxon>
        <taxon>Actinomycetes</taxon>
        <taxon>Kitasatosporales</taxon>
        <taxon>Streptomycetaceae</taxon>
        <taxon>Streptomyces</taxon>
    </lineage>
</organism>
<dbReference type="STRING" id="417292.SAMN05421806_1168"/>
<sequence length="316" mass="35484">MLAPARSQPQQTSPSGSCTRRCQAGTQLELHRPDIAVTAPPPTHNSQPGKPRARPDTTLEQRSFPSPERDTLLARARTRSDKVSPERCSRPRRPVLPDFTARLVELLVHVIEKVQPVIDDVGLPHREHWMPETASASWQIPVGIHRDKRRHIGQTAPSDIQCCGYVGRTLAPALVPKPVVLNIEQDSLDGPGQLATHAVQVTTAPLRPRPRPGPSLFRRDIDREACRKERTMIVRELEAVLTLNASEFGIRQPRFERVDTRLRQTTRSLAPQTHSLSSDHRCTLAPTVARRHSGSHPPRQDHLSRPTIRSITMEHR</sequence>
<gene>
    <name evidence="2" type="ORF">SAMN05421806_1168</name>
</gene>
<proteinExistence type="predicted"/>